<dbReference type="Pfam" id="PF00271">
    <property type="entry name" value="Helicase_C"/>
    <property type="match status" value="1"/>
</dbReference>
<evidence type="ECO:0000256" key="3">
    <source>
        <dbReference type="ARBA" id="ARBA00022741"/>
    </source>
</evidence>
<gene>
    <name evidence="11" type="ORF">GFSPODELE1_LOCUS11160</name>
</gene>
<dbReference type="PANTHER" id="PTHR12131:SF7">
    <property type="entry name" value="EXOSOME RNA HELICASE MTR4"/>
    <property type="match status" value="1"/>
</dbReference>
<dbReference type="InterPro" id="IPR025696">
    <property type="entry name" value="Beta-barrel_MTR4"/>
</dbReference>
<evidence type="ECO:0000256" key="7">
    <source>
        <dbReference type="ARBA" id="ARBA00023242"/>
    </source>
</evidence>
<dbReference type="InterPro" id="IPR016438">
    <property type="entry name" value="SKI2-like"/>
</dbReference>
<evidence type="ECO:0000256" key="1">
    <source>
        <dbReference type="ARBA" id="ARBA00004123"/>
    </source>
</evidence>
<dbReference type="CDD" id="cd13154">
    <property type="entry name" value="KOW_Mtr4"/>
    <property type="match status" value="1"/>
</dbReference>
<evidence type="ECO:0000256" key="8">
    <source>
        <dbReference type="SAM" id="MobiDB-lite"/>
    </source>
</evidence>
<accession>A0ABP1EBR6</accession>
<dbReference type="InterPro" id="IPR050699">
    <property type="entry name" value="RNA-DNA_Helicase"/>
</dbReference>
<dbReference type="Gene3D" id="2.40.30.300">
    <property type="match status" value="1"/>
</dbReference>
<dbReference type="SMART" id="SM01142">
    <property type="entry name" value="DSHCT"/>
    <property type="match status" value="1"/>
</dbReference>
<dbReference type="CDD" id="cd18024">
    <property type="entry name" value="DEXHc_Mtr4-like"/>
    <property type="match status" value="1"/>
</dbReference>
<dbReference type="Proteomes" id="UP001497453">
    <property type="component" value="Chromosome 9"/>
</dbReference>
<comment type="similarity">
    <text evidence="2">Belongs to the helicase family. SKI2 subfamily.</text>
</comment>
<evidence type="ECO:0008006" key="13">
    <source>
        <dbReference type="Google" id="ProtNLM"/>
    </source>
</evidence>
<dbReference type="Pfam" id="PF08148">
    <property type="entry name" value="DSHCT"/>
    <property type="match status" value="1"/>
</dbReference>
<keyword evidence="4" id="KW-0378">Hydrolase</keyword>
<feature type="domain" description="Helicase C-terminal" evidence="10">
    <location>
        <begin position="352"/>
        <end position="556"/>
    </location>
</feature>
<sequence>MVLSCTGNPSRKRKSDSTVIQVGDTQDSPPTSSSSLAGKRYRGPPSPMITDRAEMKPQNGSSLSGMDDDKFESPADLHKHVRHRVAIPSDYPYVPLIQHVPPATPARDYPFALDDFQQLSIYAIQRNESVLVSAHTSSGKTVVAEYAVAHCLRNRQRVIYTSPIKALSNQKYRDLLAIFGDVGLMTGDITLNPSASCLVMTTEILRSMLYRGSEVMREVAWVIFDEIHYMRDKERGVVWEETIILLPHTVRCVFLSATIPNAMQFAEWICKIHQQPCHVVYTDFRPTPLEHYLFPSGGDRLHLVVSKGKFLEDNFNAAMGVLQKVEDEDAAVISGKGKGGKSRKGMKKGTTDIVKIIETIMRKNYAPVIAFAFSKRECETLALSISAFEFNSTDEQGLVTSVFKNAVDTLAPEDRQLPQINNLLPLLRRGIGIHHGGLLPILKEVTELLFQEGLVKVLFATETFSIGLNMPAKTVIFTSPRKFDGREFRTLSSGEYIQMSGRAGRRGLDDKGVVFTMCDGKLDPIVVKNMIRGEADRLDSAFHLGYNMVLNLMKVEGVSPDYMLQHSFFQFQSQDAIPALEENLRCEEDNMSRITVPDEPLVAEYYGYREQLDQLSAEFKAMITRPEYCLPFLQQGRMIKVKHESYDFGWAVVIGVKELAIFNHKAFPQSITPGFQGKYVVSVLLKCSSESSPRPDCDHVLALPAGIRPCESGHNGKLLVVTIGFSAIDAISALRIKMPKDLRPRQARETVQKSIVEVQRRLPDGIPMLDPIVDMKITEDSFRVLVEKIELLEGVLISSPLHNDPRLPELYTLYASKMACQTRIRELKNTIRTTTDALQMEELKGRKRVLRRLGFITPDDVVDIKGRVACEISTGDELLLTELIFNGVFNSLSPEQCAGLLSCFIFQDKSEKTVKIKEEMAALLHVMQEIAMRIARVSSESKLPMDENEYVQSFKTEFVDVVIQWCQGRSFSEICKLTDQFEGNIIRAFRRLQELIRQMSQAAKVIGNTELQEKFDQASAMLERPRSIIFSSSLHL</sequence>
<dbReference type="InterPro" id="IPR001650">
    <property type="entry name" value="Helicase_C-like"/>
</dbReference>
<dbReference type="CDD" id="cd18795">
    <property type="entry name" value="SF2_C_Ski2"/>
    <property type="match status" value="1"/>
</dbReference>
<organism evidence="11 12">
    <name type="scientific">Somion occarium</name>
    <dbReference type="NCBI Taxonomy" id="3059160"/>
    <lineage>
        <taxon>Eukaryota</taxon>
        <taxon>Fungi</taxon>
        <taxon>Dikarya</taxon>
        <taxon>Basidiomycota</taxon>
        <taxon>Agaricomycotina</taxon>
        <taxon>Agaricomycetes</taxon>
        <taxon>Polyporales</taxon>
        <taxon>Cerrenaceae</taxon>
        <taxon>Somion</taxon>
    </lineage>
</organism>
<feature type="region of interest" description="Disordered" evidence="8">
    <location>
        <begin position="1"/>
        <end position="67"/>
    </location>
</feature>
<dbReference type="PROSITE" id="PS51194">
    <property type="entry name" value="HELICASE_CTER"/>
    <property type="match status" value="1"/>
</dbReference>
<dbReference type="Pfam" id="PF13234">
    <property type="entry name" value="MTR4_beta-barrel"/>
    <property type="match status" value="1"/>
</dbReference>
<dbReference type="InterPro" id="IPR027417">
    <property type="entry name" value="P-loop_NTPase"/>
</dbReference>
<evidence type="ECO:0000256" key="5">
    <source>
        <dbReference type="ARBA" id="ARBA00022806"/>
    </source>
</evidence>
<dbReference type="PROSITE" id="PS51192">
    <property type="entry name" value="HELICASE_ATP_BIND_1"/>
    <property type="match status" value="1"/>
</dbReference>
<evidence type="ECO:0000256" key="2">
    <source>
        <dbReference type="ARBA" id="ARBA00010140"/>
    </source>
</evidence>
<dbReference type="InterPro" id="IPR014001">
    <property type="entry name" value="Helicase_ATP-bd"/>
</dbReference>
<dbReference type="Gene3D" id="1.10.3380.30">
    <property type="match status" value="1"/>
</dbReference>
<feature type="compositionally biased region" description="Low complexity" evidence="8">
    <location>
        <begin position="24"/>
        <end position="35"/>
    </location>
</feature>
<dbReference type="SMART" id="SM00490">
    <property type="entry name" value="HELICc"/>
    <property type="match status" value="1"/>
</dbReference>
<feature type="domain" description="Helicase ATP-binding" evidence="9">
    <location>
        <begin position="121"/>
        <end position="277"/>
    </location>
</feature>
<comment type="subcellular location">
    <subcellularLocation>
        <location evidence="1">Nucleus</location>
    </subcellularLocation>
</comment>
<dbReference type="SUPFAM" id="SSF52540">
    <property type="entry name" value="P-loop containing nucleoside triphosphate hydrolases"/>
    <property type="match status" value="1"/>
</dbReference>
<dbReference type="Gene3D" id="3.40.50.300">
    <property type="entry name" value="P-loop containing nucleotide triphosphate hydrolases"/>
    <property type="match status" value="2"/>
</dbReference>
<evidence type="ECO:0000313" key="12">
    <source>
        <dbReference type="Proteomes" id="UP001497453"/>
    </source>
</evidence>
<reference evidence="12" key="1">
    <citation type="submission" date="2024-04" db="EMBL/GenBank/DDBJ databases">
        <authorList>
            <person name="Shaw F."/>
            <person name="Minotto A."/>
        </authorList>
    </citation>
    <scope>NUCLEOTIDE SEQUENCE [LARGE SCALE GENOMIC DNA]</scope>
</reference>
<keyword evidence="7" id="KW-0539">Nucleus</keyword>
<dbReference type="InterPro" id="IPR012961">
    <property type="entry name" value="Ski2/MTR4_C"/>
</dbReference>
<proteinExistence type="inferred from homology"/>
<keyword evidence="3" id="KW-0547">Nucleotide-binding</keyword>
<evidence type="ECO:0000259" key="10">
    <source>
        <dbReference type="PROSITE" id="PS51194"/>
    </source>
</evidence>
<protein>
    <recommendedName>
        <fullName evidence="13">Antiviral helicase</fullName>
    </recommendedName>
</protein>
<keyword evidence="12" id="KW-1185">Reference proteome</keyword>
<dbReference type="PANTHER" id="PTHR12131">
    <property type="entry name" value="ATP-DEPENDENT RNA AND DNA HELICASE"/>
    <property type="match status" value="1"/>
</dbReference>
<evidence type="ECO:0000256" key="4">
    <source>
        <dbReference type="ARBA" id="ARBA00022801"/>
    </source>
</evidence>
<dbReference type="Pfam" id="PF00270">
    <property type="entry name" value="DEAD"/>
    <property type="match status" value="1"/>
</dbReference>
<evidence type="ECO:0000259" key="9">
    <source>
        <dbReference type="PROSITE" id="PS51192"/>
    </source>
</evidence>
<dbReference type="EMBL" id="OZ037952">
    <property type="protein sequence ID" value="CAL1717310.1"/>
    <property type="molecule type" value="Genomic_DNA"/>
</dbReference>
<dbReference type="Pfam" id="PF21408">
    <property type="entry name" value="MTR4-like_stalk"/>
    <property type="match status" value="1"/>
</dbReference>
<evidence type="ECO:0000256" key="6">
    <source>
        <dbReference type="ARBA" id="ARBA00022840"/>
    </source>
</evidence>
<name>A0ABP1EBR6_9APHY</name>
<keyword evidence="5" id="KW-0347">Helicase</keyword>
<dbReference type="InterPro" id="IPR011545">
    <property type="entry name" value="DEAD/DEAH_box_helicase_dom"/>
</dbReference>
<keyword evidence="6" id="KW-0067">ATP-binding</keyword>
<dbReference type="InterPro" id="IPR048392">
    <property type="entry name" value="MTR4-like_stalk"/>
</dbReference>
<dbReference type="PIRSF" id="PIRSF005198">
    <property type="entry name" value="Antiviral_helicase_SKI2"/>
    <property type="match status" value="1"/>
</dbReference>
<dbReference type="SMART" id="SM00487">
    <property type="entry name" value="DEXDc"/>
    <property type="match status" value="1"/>
</dbReference>
<evidence type="ECO:0000313" key="11">
    <source>
        <dbReference type="EMBL" id="CAL1717310.1"/>
    </source>
</evidence>